<evidence type="ECO:0000313" key="3">
    <source>
        <dbReference type="Proteomes" id="UP001500353"/>
    </source>
</evidence>
<feature type="transmembrane region" description="Helical" evidence="1">
    <location>
        <begin position="134"/>
        <end position="155"/>
    </location>
</feature>
<accession>A0ABP9MC89</accession>
<dbReference type="EMBL" id="BAABHX010000003">
    <property type="protein sequence ID" value="GAA5092405.1"/>
    <property type="molecule type" value="Genomic_DNA"/>
</dbReference>
<keyword evidence="3" id="KW-1185">Reference proteome</keyword>
<evidence type="ECO:0000256" key="1">
    <source>
        <dbReference type="SAM" id="Phobius"/>
    </source>
</evidence>
<protein>
    <submittedName>
        <fullName evidence="2">Uncharacterized protein</fullName>
    </submittedName>
</protein>
<dbReference type="RefSeq" id="WP_345203458.1">
    <property type="nucleotide sequence ID" value="NZ_BAABHX010000003.1"/>
</dbReference>
<feature type="transmembrane region" description="Helical" evidence="1">
    <location>
        <begin position="86"/>
        <end position="106"/>
    </location>
</feature>
<gene>
    <name evidence="2" type="ORF">GCM10023210_21240</name>
</gene>
<sequence>MKEQKHESLDEETERLLREIGESQKEFEETFSEIDKTMASLEKKAYDGVRDVFKYFDRINDKLFTFNNILIAGFFAIGKLKDDVPMWMIIFPIVNLGVFIFIEYMIMEKSRMEAYILENFNEERYRKNINKTNLYSLVTIFTTSIVTIVFLYNLLK</sequence>
<dbReference type="Proteomes" id="UP001500353">
    <property type="component" value="Unassembled WGS sequence"/>
</dbReference>
<keyword evidence="1" id="KW-0472">Membrane</keyword>
<comment type="caution">
    <text evidence="2">The sequence shown here is derived from an EMBL/GenBank/DDBJ whole genome shotgun (WGS) entry which is preliminary data.</text>
</comment>
<evidence type="ECO:0000313" key="2">
    <source>
        <dbReference type="EMBL" id="GAA5092405.1"/>
    </source>
</evidence>
<feature type="transmembrane region" description="Helical" evidence="1">
    <location>
        <begin position="63"/>
        <end position="80"/>
    </location>
</feature>
<name>A0ABP9MC89_9FLAO</name>
<keyword evidence="1" id="KW-0812">Transmembrane</keyword>
<organism evidence="2 3">
    <name type="scientific">Chryseobacterium ginsengisoli</name>
    <dbReference type="NCBI Taxonomy" id="363853"/>
    <lineage>
        <taxon>Bacteria</taxon>
        <taxon>Pseudomonadati</taxon>
        <taxon>Bacteroidota</taxon>
        <taxon>Flavobacteriia</taxon>
        <taxon>Flavobacteriales</taxon>
        <taxon>Weeksellaceae</taxon>
        <taxon>Chryseobacterium group</taxon>
        <taxon>Chryseobacterium</taxon>
    </lineage>
</organism>
<reference evidence="3" key="1">
    <citation type="journal article" date="2019" name="Int. J. Syst. Evol. Microbiol.">
        <title>The Global Catalogue of Microorganisms (GCM) 10K type strain sequencing project: providing services to taxonomists for standard genome sequencing and annotation.</title>
        <authorList>
            <consortium name="The Broad Institute Genomics Platform"/>
            <consortium name="The Broad Institute Genome Sequencing Center for Infectious Disease"/>
            <person name="Wu L."/>
            <person name="Ma J."/>
        </authorList>
    </citation>
    <scope>NUCLEOTIDE SEQUENCE [LARGE SCALE GENOMIC DNA]</scope>
    <source>
        <strain evidence="3">JCM 18019</strain>
    </source>
</reference>
<proteinExistence type="predicted"/>
<keyword evidence="1" id="KW-1133">Transmembrane helix</keyword>